<protein>
    <recommendedName>
        <fullName evidence="2">DUF4097 domain-containing protein</fullName>
    </recommendedName>
</protein>
<sequence length="263" mass="26818">MNASLIRRTGAITLIAAAAAASLAGCDRGLSAKLTYDDTEKVKVTDIVVAGSSGDVSVKTAAITETRIKRIVRTDGRDPGQSYSISGSTLKVDTSCGMNCRVSYEIEAPAGVKVTGELHSGNISLVDVGTADISVNSGEIYLQRIAGEVRAESTSGNIMAHALSGPATLNTTSGNVEGLEITGGKPITAEARSGNVELHLVQPASVTANASSGNVELLVPTGSYRFRSEVGSGEVESNLTNSPAATNSISVTTGSGNIKVTAF</sequence>
<organism evidence="3 4">
    <name type="scientific">Winogradskya humida</name>
    <dbReference type="NCBI Taxonomy" id="113566"/>
    <lineage>
        <taxon>Bacteria</taxon>
        <taxon>Bacillati</taxon>
        <taxon>Actinomycetota</taxon>
        <taxon>Actinomycetes</taxon>
        <taxon>Micromonosporales</taxon>
        <taxon>Micromonosporaceae</taxon>
        <taxon>Winogradskya</taxon>
    </lineage>
</organism>
<dbReference type="PROSITE" id="PS51257">
    <property type="entry name" value="PROKAR_LIPOPROTEIN"/>
    <property type="match status" value="1"/>
</dbReference>
<name>A0ABQ4A0F6_9ACTN</name>
<keyword evidence="1" id="KW-0732">Signal</keyword>
<reference evidence="3 4" key="1">
    <citation type="submission" date="2021-01" db="EMBL/GenBank/DDBJ databases">
        <title>Whole genome shotgun sequence of Actinoplanes humidus NBRC 14915.</title>
        <authorList>
            <person name="Komaki H."/>
            <person name="Tamura T."/>
        </authorList>
    </citation>
    <scope>NUCLEOTIDE SEQUENCE [LARGE SCALE GENOMIC DNA]</scope>
    <source>
        <strain evidence="3 4">NBRC 14915</strain>
    </source>
</reference>
<gene>
    <name evidence="3" type="ORF">Ahu01nite_074620</name>
</gene>
<dbReference type="InterPro" id="IPR025164">
    <property type="entry name" value="Toastrack_DUF4097"/>
</dbReference>
<accession>A0ABQ4A0F6</accession>
<dbReference type="EMBL" id="BOMN01000108">
    <property type="protein sequence ID" value="GIE24360.1"/>
    <property type="molecule type" value="Genomic_DNA"/>
</dbReference>
<evidence type="ECO:0000259" key="2">
    <source>
        <dbReference type="Pfam" id="PF13349"/>
    </source>
</evidence>
<feature type="domain" description="DUF4097" evidence="2">
    <location>
        <begin position="41"/>
        <end position="261"/>
    </location>
</feature>
<evidence type="ECO:0000256" key="1">
    <source>
        <dbReference type="SAM" id="SignalP"/>
    </source>
</evidence>
<comment type="caution">
    <text evidence="3">The sequence shown here is derived from an EMBL/GenBank/DDBJ whole genome shotgun (WGS) entry which is preliminary data.</text>
</comment>
<feature type="signal peptide" evidence="1">
    <location>
        <begin position="1"/>
        <end position="24"/>
    </location>
</feature>
<proteinExistence type="predicted"/>
<keyword evidence="4" id="KW-1185">Reference proteome</keyword>
<dbReference type="Pfam" id="PF13349">
    <property type="entry name" value="DUF4097"/>
    <property type="match status" value="1"/>
</dbReference>
<evidence type="ECO:0000313" key="3">
    <source>
        <dbReference type="EMBL" id="GIE24360.1"/>
    </source>
</evidence>
<evidence type="ECO:0000313" key="4">
    <source>
        <dbReference type="Proteomes" id="UP000603200"/>
    </source>
</evidence>
<dbReference type="RefSeq" id="WP_203841380.1">
    <property type="nucleotide sequence ID" value="NZ_BAAATV010000017.1"/>
</dbReference>
<dbReference type="Proteomes" id="UP000603200">
    <property type="component" value="Unassembled WGS sequence"/>
</dbReference>
<feature type="chain" id="PRO_5045755612" description="DUF4097 domain-containing protein" evidence="1">
    <location>
        <begin position="25"/>
        <end position="263"/>
    </location>
</feature>